<feature type="compositionally biased region" description="Basic and acidic residues" evidence="8">
    <location>
        <begin position="512"/>
        <end position="527"/>
    </location>
</feature>
<proteinExistence type="inferred from homology"/>
<evidence type="ECO:0000256" key="1">
    <source>
        <dbReference type="ARBA" id="ARBA00004123"/>
    </source>
</evidence>
<dbReference type="PANTHER" id="PTHR16206">
    <property type="entry name" value="DEP DOMAIN-CONTAINING"/>
    <property type="match status" value="1"/>
</dbReference>
<evidence type="ECO:0000256" key="5">
    <source>
        <dbReference type="ARBA" id="ARBA00023212"/>
    </source>
</evidence>
<dbReference type="Gene3D" id="3.30.420.40">
    <property type="match status" value="2"/>
</dbReference>
<gene>
    <name evidence="10" type="ORF">COCON_G00115820</name>
</gene>
<evidence type="ECO:0000256" key="6">
    <source>
        <dbReference type="ARBA" id="ARBA00023242"/>
    </source>
</evidence>
<name>A0A9Q1HXL5_CONCO</name>
<feature type="region of interest" description="Disordered" evidence="8">
    <location>
        <begin position="507"/>
        <end position="527"/>
    </location>
</feature>
<feature type="domain" description="DEP" evidence="9">
    <location>
        <begin position="411"/>
        <end position="501"/>
    </location>
</feature>
<dbReference type="SMART" id="SM00268">
    <property type="entry name" value="ACTIN"/>
    <property type="match status" value="1"/>
</dbReference>
<evidence type="ECO:0000256" key="4">
    <source>
        <dbReference type="ARBA" id="ARBA00022490"/>
    </source>
</evidence>
<comment type="caution">
    <text evidence="10">The sequence shown here is derived from an EMBL/GenBank/DDBJ whole genome shotgun (WGS) entry which is preliminary data.</text>
</comment>
<dbReference type="InterPro" id="IPR036388">
    <property type="entry name" value="WH-like_DNA-bd_sf"/>
</dbReference>
<accession>A0A9Q1HXL5</accession>
<protein>
    <recommendedName>
        <fullName evidence="7">Actin-related protein 6</fullName>
    </recommendedName>
</protein>
<keyword evidence="5" id="KW-0206">Cytoskeleton</keyword>
<comment type="subcellular location">
    <subcellularLocation>
        <location evidence="2">Cytoplasm</location>
        <location evidence="2">Cytoskeleton</location>
    </subcellularLocation>
    <subcellularLocation>
        <location evidence="1">Nucleus</location>
    </subcellularLocation>
</comment>
<dbReference type="SUPFAM" id="SSF53067">
    <property type="entry name" value="Actin-like ATPase domain"/>
    <property type="match status" value="2"/>
</dbReference>
<evidence type="ECO:0000256" key="2">
    <source>
        <dbReference type="ARBA" id="ARBA00004245"/>
    </source>
</evidence>
<dbReference type="Gene3D" id="3.90.640.10">
    <property type="entry name" value="Actin, Chain A, domain 4"/>
    <property type="match status" value="1"/>
</dbReference>
<dbReference type="GO" id="GO:0005856">
    <property type="term" value="C:cytoskeleton"/>
    <property type="evidence" value="ECO:0007669"/>
    <property type="project" value="UniProtKB-SubCell"/>
</dbReference>
<evidence type="ECO:0000256" key="7">
    <source>
        <dbReference type="ARBA" id="ARBA00074635"/>
    </source>
</evidence>
<dbReference type="SUPFAM" id="SSF46785">
    <property type="entry name" value="Winged helix' DNA-binding domain"/>
    <property type="match status" value="1"/>
</dbReference>
<dbReference type="OrthoDB" id="276323at2759"/>
<evidence type="ECO:0000313" key="11">
    <source>
        <dbReference type="Proteomes" id="UP001152803"/>
    </source>
</evidence>
<dbReference type="PANTHER" id="PTHR16206:SF10">
    <property type="entry name" value="DEP DOMAIN-CONTAINING PROTEIN 4"/>
    <property type="match status" value="1"/>
</dbReference>
<dbReference type="GO" id="GO:0035556">
    <property type="term" value="P:intracellular signal transduction"/>
    <property type="evidence" value="ECO:0007669"/>
    <property type="project" value="InterPro"/>
</dbReference>
<dbReference type="Gene3D" id="1.10.10.10">
    <property type="entry name" value="Winged helix-like DNA-binding domain superfamily/Winged helix DNA-binding domain"/>
    <property type="match status" value="1"/>
</dbReference>
<comment type="similarity">
    <text evidence="3">Belongs to the actin family. ARP6 subfamily.</text>
</comment>
<dbReference type="CDD" id="cd10210">
    <property type="entry name" value="ASKHA_NBD_Arp6"/>
    <property type="match status" value="1"/>
</dbReference>
<keyword evidence="6" id="KW-0539">Nucleus</keyword>
<dbReference type="GO" id="GO:0005634">
    <property type="term" value="C:nucleus"/>
    <property type="evidence" value="ECO:0007669"/>
    <property type="project" value="UniProtKB-SubCell"/>
</dbReference>
<keyword evidence="11" id="KW-1185">Reference proteome</keyword>
<dbReference type="InterPro" id="IPR043129">
    <property type="entry name" value="ATPase_NBD"/>
</dbReference>
<evidence type="ECO:0000256" key="8">
    <source>
        <dbReference type="SAM" id="MobiDB-lite"/>
    </source>
</evidence>
<sequence length="906" mass="103066">MTTLVLDNGAYTAKIGYSHEKVSVIPNCQFRSKTSRLKTFTANQLDEIKDPSGLFYILPFQKGYLVNWDVQRKVWDHLFGKEMFKVDFADTSIVITEPYFNFSSIQESMNEILFEEYQFQAALRINAGSLSAHRYFQENSSELCCIVVDSGFSFTHIVPYCRGKKMKDGICRVNVGGKLLTNHFKEMISYRQLHVMDETHVLNQVKEDVCYASLDFYKDMEIAQLKGEDNTVMRDYVLPDFSAIKKGFCKPREEMNFTGKYKGGEQILRLTNERFAVPEMLFHPSDIGIQEMGIPEALVNSVNNLPEEMQPHFFKNIVLTGGTPSSQASGIECTKTSALSLQPTLMYLWCCHTIPSAIPGREENCFQKTLTLMRWFRRLNSQTRSMRENAQIGSSGPFRATQLWRSLILALHSQLEVRPRRKHLRTHSDCFTGSDAVDVLLSHLMQNIYFCSSEVSRLKATRLCQALMEARVFEPVGTKLFRRQKDAVFEDSSCSLYRFLDRDALPGSNEKQSGEEDMRPDEISWRRRKNPRLDQLRTISNPLAMESSDRRLEKLLQTINLHPSTLSALMTAAPASFLSKTVVEEVWKQQTFVQLLQIVELPILDCILTSPGKTELQRAAPLSNHTDLVISNTCVDREVTQSLNLPEMDFWLAAAADCLEHFPDQLIVVAGEHLQQGSVVGEKSLSAQKRLLFDAIAKYYSGQERAPLLTGRYLDIHIAILELLDCGKQEHALTASQLCLRLLQPDTRAELHSLLGFMAAAAQPESVRLHRQADNRATVVRAFLKAIVQSNALTRTQSEELVLFLMDNQSRLFKTPASLTEAVGKTLQALQQGGDADITTTFSFCQRVTVEQYEDQREKATLESLKQLIRHISLSASMPLKDKRRLIKDFQKHHPVVFLQHFSSTF</sequence>
<dbReference type="InterPro" id="IPR000591">
    <property type="entry name" value="DEP_dom"/>
</dbReference>
<dbReference type="Proteomes" id="UP001152803">
    <property type="component" value="Unassembled WGS sequence"/>
</dbReference>
<dbReference type="CDD" id="cd04446">
    <property type="entry name" value="DEP_DEPDC4"/>
    <property type="match status" value="1"/>
</dbReference>
<keyword evidence="4" id="KW-0963">Cytoplasm</keyword>
<dbReference type="FunFam" id="2.30.36.70:FF:000003">
    <property type="entry name" value="Actin-related protein 6"/>
    <property type="match status" value="1"/>
</dbReference>
<dbReference type="Pfam" id="PF00610">
    <property type="entry name" value="DEP"/>
    <property type="match status" value="1"/>
</dbReference>
<evidence type="ECO:0000256" key="3">
    <source>
        <dbReference type="ARBA" id="ARBA00005665"/>
    </source>
</evidence>
<dbReference type="Gene3D" id="2.30.36.70">
    <property type="entry name" value="Actin, Chain A, domain 2"/>
    <property type="match status" value="1"/>
</dbReference>
<dbReference type="InterPro" id="IPR004000">
    <property type="entry name" value="Actin"/>
</dbReference>
<dbReference type="CDD" id="cd04405">
    <property type="entry name" value="RhoGAP_BRCC3-like"/>
    <property type="match status" value="1"/>
</dbReference>
<dbReference type="AlphaFoldDB" id="A0A9Q1HXL5"/>
<dbReference type="InterPro" id="IPR036390">
    <property type="entry name" value="WH_DNA-bd_sf"/>
</dbReference>
<dbReference type="EMBL" id="JAFJMO010000008">
    <property type="protein sequence ID" value="KAJ8268975.1"/>
    <property type="molecule type" value="Genomic_DNA"/>
</dbReference>
<dbReference type="SMART" id="SM00049">
    <property type="entry name" value="DEP"/>
    <property type="match status" value="1"/>
</dbReference>
<dbReference type="Pfam" id="PF00022">
    <property type="entry name" value="Actin"/>
    <property type="match status" value="1"/>
</dbReference>
<organism evidence="10 11">
    <name type="scientific">Conger conger</name>
    <name type="common">Conger eel</name>
    <name type="synonym">Muraena conger</name>
    <dbReference type="NCBI Taxonomy" id="82655"/>
    <lineage>
        <taxon>Eukaryota</taxon>
        <taxon>Metazoa</taxon>
        <taxon>Chordata</taxon>
        <taxon>Craniata</taxon>
        <taxon>Vertebrata</taxon>
        <taxon>Euteleostomi</taxon>
        <taxon>Actinopterygii</taxon>
        <taxon>Neopterygii</taxon>
        <taxon>Teleostei</taxon>
        <taxon>Anguilliformes</taxon>
        <taxon>Congridae</taxon>
        <taxon>Conger</taxon>
    </lineage>
</organism>
<evidence type="ECO:0000313" key="10">
    <source>
        <dbReference type="EMBL" id="KAJ8268975.1"/>
    </source>
</evidence>
<dbReference type="FunFam" id="3.90.640.10:FF:000014">
    <property type="entry name" value="Putative actin-related protein 6"/>
    <property type="match status" value="1"/>
</dbReference>
<reference evidence="10" key="1">
    <citation type="journal article" date="2023" name="Science">
        <title>Genome structures resolve the early diversification of teleost fishes.</title>
        <authorList>
            <person name="Parey E."/>
            <person name="Louis A."/>
            <person name="Montfort J."/>
            <person name="Bouchez O."/>
            <person name="Roques C."/>
            <person name="Iampietro C."/>
            <person name="Lluch J."/>
            <person name="Castinel A."/>
            <person name="Donnadieu C."/>
            <person name="Desvignes T."/>
            <person name="Floi Bucao C."/>
            <person name="Jouanno E."/>
            <person name="Wen M."/>
            <person name="Mejri S."/>
            <person name="Dirks R."/>
            <person name="Jansen H."/>
            <person name="Henkel C."/>
            <person name="Chen W.J."/>
            <person name="Zahm M."/>
            <person name="Cabau C."/>
            <person name="Klopp C."/>
            <person name="Thompson A.W."/>
            <person name="Robinson-Rechavi M."/>
            <person name="Braasch I."/>
            <person name="Lecointre G."/>
            <person name="Bobe J."/>
            <person name="Postlethwait J.H."/>
            <person name="Berthelot C."/>
            <person name="Roest Crollius H."/>
            <person name="Guiguen Y."/>
        </authorList>
    </citation>
    <scope>NUCLEOTIDE SEQUENCE</scope>
    <source>
        <strain evidence="10">Concon-B</strain>
    </source>
</reference>
<dbReference type="PROSITE" id="PS50186">
    <property type="entry name" value="DEP"/>
    <property type="match status" value="1"/>
</dbReference>
<evidence type="ECO:0000259" key="9">
    <source>
        <dbReference type="PROSITE" id="PS50186"/>
    </source>
</evidence>